<dbReference type="Pfam" id="PF02085">
    <property type="entry name" value="Cytochrom_CIII"/>
    <property type="match status" value="1"/>
</dbReference>
<reference evidence="9 10" key="1">
    <citation type="submission" date="2017-02" db="EMBL/GenBank/DDBJ databases">
        <authorList>
            <person name="Peterson S.W."/>
        </authorList>
    </citation>
    <scope>NUCLEOTIDE SEQUENCE [LARGE SCALE GENOMIC DNA]</scope>
    <source>
        <strain evidence="9 10">DSM 16080</strain>
    </source>
</reference>
<keyword evidence="5 6" id="KW-0408">Iron</keyword>
<feature type="binding site" description="axial binding residue" evidence="6">
    <location>
        <position position="123"/>
    </location>
    <ligand>
        <name>heme c</name>
        <dbReference type="ChEBI" id="CHEBI:61717"/>
        <label>1</label>
    </ligand>
    <ligandPart>
        <name>Fe</name>
        <dbReference type="ChEBI" id="CHEBI:18248"/>
    </ligandPart>
</feature>
<feature type="binding site" description="axial binding residue" evidence="6">
    <location>
        <position position="109"/>
    </location>
    <ligand>
        <name>heme c</name>
        <dbReference type="ChEBI" id="CHEBI:61717"/>
        <label>1</label>
    </ligand>
    <ligandPart>
        <name>Fe</name>
        <dbReference type="ChEBI" id="CHEBI:18248"/>
    </ligandPart>
</feature>
<gene>
    <name evidence="9" type="ORF">SAMN02745704_01682</name>
</gene>
<keyword evidence="7" id="KW-0732">Signal</keyword>
<evidence type="ECO:0000256" key="2">
    <source>
        <dbReference type="ARBA" id="ARBA00022617"/>
    </source>
</evidence>
<name>A0A1T4X207_9BACT</name>
<dbReference type="InterPro" id="IPR020942">
    <property type="entry name" value="Cyt_c_III_dom"/>
</dbReference>
<protein>
    <submittedName>
        <fullName evidence="9">Class III cytochrome C family protein</fullName>
    </submittedName>
</protein>
<evidence type="ECO:0000256" key="6">
    <source>
        <dbReference type="PIRSR" id="PIRSR602322-1"/>
    </source>
</evidence>
<dbReference type="Proteomes" id="UP000190027">
    <property type="component" value="Unassembled WGS sequence"/>
</dbReference>
<feature type="binding site" description="axial binding residue" evidence="6">
    <location>
        <position position="119"/>
    </location>
    <ligand>
        <name>heme c</name>
        <dbReference type="ChEBI" id="CHEBI:61717"/>
        <label>1</label>
    </ligand>
    <ligandPart>
        <name>Fe</name>
        <dbReference type="ChEBI" id="CHEBI:18248"/>
    </ligandPart>
</feature>
<feature type="binding site" description="axial binding residue" evidence="6">
    <location>
        <position position="74"/>
    </location>
    <ligand>
        <name>heme c</name>
        <dbReference type="ChEBI" id="CHEBI:61717"/>
        <label>1</label>
    </ligand>
    <ligandPart>
        <name>Fe</name>
        <dbReference type="ChEBI" id="CHEBI:18248"/>
    </ligandPart>
</feature>
<keyword evidence="3 6" id="KW-0479">Metal-binding</keyword>
<feature type="binding site" description="axial binding residue" evidence="6">
    <location>
        <position position="122"/>
    </location>
    <ligand>
        <name>heme c</name>
        <dbReference type="ChEBI" id="CHEBI:61717"/>
        <label>1</label>
    </ligand>
    <ligandPart>
        <name>Fe</name>
        <dbReference type="ChEBI" id="CHEBI:18248"/>
    </ligandPart>
</feature>
<evidence type="ECO:0000256" key="5">
    <source>
        <dbReference type="ARBA" id="ARBA00023004"/>
    </source>
</evidence>
<feature type="binding site" description="axial binding residue" evidence="6">
    <location>
        <position position="54"/>
    </location>
    <ligand>
        <name>heme c</name>
        <dbReference type="ChEBI" id="CHEBI:61717"/>
        <label>3</label>
    </ligand>
    <ligandPart>
        <name>Fe</name>
        <dbReference type="ChEBI" id="CHEBI:18248"/>
    </ligandPart>
</feature>
<feature type="binding site" description="axial binding residue" evidence="6">
    <location>
        <position position="105"/>
    </location>
    <ligand>
        <name>heme c</name>
        <dbReference type="ChEBI" id="CHEBI:61717"/>
        <label>1</label>
    </ligand>
    <ligandPart>
        <name>Fe</name>
        <dbReference type="ChEBI" id="CHEBI:18248"/>
    </ligandPart>
</feature>
<feature type="binding site" description="axial binding residue" evidence="6">
    <location>
        <position position="51"/>
    </location>
    <ligand>
        <name>heme c</name>
        <dbReference type="ChEBI" id="CHEBI:61717"/>
        <label>1</label>
    </ligand>
    <ligandPart>
        <name>Fe</name>
        <dbReference type="ChEBI" id="CHEBI:18248"/>
    </ligandPart>
</feature>
<dbReference type="GO" id="GO:0009055">
    <property type="term" value="F:electron transfer activity"/>
    <property type="evidence" value="ECO:0007669"/>
    <property type="project" value="InterPro"/>
</dbReference>
<feature type="binding site" description="axial binding residue" evidence="6">
    <location>
        <position position="108"/>
    </location>
    <ligand>
        <name>heme c</name>
        <dbReference type="ChEBI" id="CHEBI:61717"/>
        <label>1</label>
    </ligand>
    <ligandPart>
        <name>Fe</name>
        <dbReference type="ChEBI" id="CHEBI:18248"/>
    </ligandPart>
</feature>
<feature type="binding site" description="axial binding residue" evidence="6">
    <location>
        <position position="59"/>
    </location>
    <ligand>
        <name>heme c</name>
        <dbReference type="ChEBI" id="CHEBI:61717"/>
        <label>1</label>
    </ligand>
    <ligandPart>
        <name>Fe</name>
        <dbReference type="ChEBI" id="CHEBI:18248"/>
    </ligandPart>
</feature>
<keyword evidence="10" id="KW-1185">Reference proteome</keyword>
<feature type="binding site" description="axial binding residue" evidence="6">
    <location>
        <position position="77"/>
    </location>
    <ligand>
        <name>heme c</name>
        <dbReference type="ChEBI" id="CHEBI:61717"/>
        <label>1</label>
    </ligand>
    <ligandPart>
        <name>Fe</name>
        <dbReference type="ChEBI" id="CHEBI:18248"/>
    </ligandPart>
</feature>
<feature type="binding site" description="axial binding residue" evidence="6">
    <location>
        <position position="63"/>
    </location>
    <ligand>
        <name>heme c</name>
        <dbReference type="ChEBI" id="CHEBI:61717"/>
        <label>1</label>
    </ligand>
    <ligandPart>
        <name>Fe</name>
        <dbReference type="ChEBI" id="CHEBI:18248"/>
    </ligandPart>
</feature>
<dbReference type="RefSeq" id="WP_078717243.1">
    <property type="nucleotide sequence ID" value="NZ_FUYC01000006.1"/>
</dbReference>
<feature type="binding site" description="axial binding residue" evidence="6">
    <location>
        <position position="78"/>
    </location>
    <ligand>
        <name>heme c</name>
        <dbReference type="ChEBI" id="CHEBI:61717"/>
        <label>1</label>
    </ligand>
    <ligandPart>
        <name>Fe</name>
        <dbReference type="ChEBI" id="CHEBI:18248"/>
    </ligandPart>
</feature>
<dbReference type="STRING" id="1121449.SAMN02745704_01682"/>
<feature type="binding site" description="axial binding residue" evidence="6">
    <location>
        <position position="62"/>
    </location>
    <ligand>
        <name>heme c</name>
        <dbReference type="ChEBI" id="CHEBI:61717"/>
        <label>1</label>
    </ligand>
    <ligandPart>
        <name>Fe</name>
        <dbReference type="ChEBI" id="CHEBI:18248"/>
    </ligandPart>
</feature>
<feature type="binding site" description="covalent" evidence="6">
    <location>
        <position position="64"/>
    </location>
    <ligand>
        <name>heme c</name>
        <dbReference type="ChEBI" id="CHEBI:61717"/>
        <label>1</label>
    </ligand>
</feature>
<evidence type="ECO:0000313" key="9">
    <source>
        <dbReference type="EMBL" id="SKA83612.1"/>
    </source>
</evidence>
<feature type="domain" description="Class III cytochrome C" evidence="8">
    <location>
        <begin position="42"/>
        <end position="123"/>
    </location>
</feature>
<dbReference type="SUPFAM" id="SSF48695">
    <property type="entry name" value="Multiheme cytochromes"/>
    <property type="match status" value="1"/>
</dbReference>
<dbReference type="EMBL" id="FUYC01000006">
    <property type="protein sequence ID" value="SKA83612.1"/>
    <property type="molecule type" value="Genomic_DNA"/>
</dbReference>
<dbReference type="GO" id="GO:0020037">
    <property type="term" value="F:heme binding"/>
    <property type="evidence" value="ECO:0007669"/>
    <property type="project" value="InterPro"/>
</dbReference>
<proteinExistence type="predicted"/>
<evidence type="ECO:0000313" key="10">
    <source>
        <dbReference type="Proteomes" id="UP000190027"/>
    </source>
</evidence>
<sequence>MKRTLFITLLAVALMGAFTLSIAVAADAPAEDVEIKFPGDKMKYAPLMFSHSVHGDLKCEDCHHKMGESDDMKCTNCHSDISRENKRNPDSFDSAWHARKSKHSCVGCHKAMKQGPTKCNDCHTK</sequence>
<keyword evidence="4" id="KW-0249">Electron transport</keyword>
<organism evidence="9 10">
    <name type="scientific">Paucidesulfovibrio gracilis DSM 16080</name>
    <dbReference type="NCBI Taxonomy" id="1121449"/>
    <lineage>
        <taxon>Bacteria</taxon>
        <taxon>Pseudomonadati</taxon>
        <taxon>Thermodesulfobacteriota</taxon>
        <taxon>Desulfovibrionia</taxon>
        <taxon>Desulfovibrionales</taxon>
        <taxon>Desulfovibrionaceae</taxon>
        <taxon>Paucidesulfovibrio</taxon>
    </lineage>
</organism>
<dbReference type="PRINTS" id="PR00609">
    <property type="entry name" value="CYTOCHROMEC3"/>
</dbReference>
<dbReference type="Gene3D" id="3.90.10.10">
    <property type="entry name" value="Cytochrome C3"/>
    <property type="match status" value="1"/>
</dbReference>
<dbReference type="InterPro" id="IPR002322">
    <property type="entry name" value="Cyt_c_III"/>
</dbReference>
<evidence type="ECO:0000256" key="7">
    <source>
        <dbReference type="SAM" id="SignalP"/>
    </source>
</evidence>
<evidence type="ECO:0000256" key="1">
    <source>
        <dbReference type="ARBA" id="ARBA00022448"/>
    </source>
</evidence>
<accession>A0A1T4X207</accession>
<dbReference type="AlphaFoldDB" id="A0A1T4X207"/>
<dbReference type="GO" id="GO:0046872">
    <property type="term" value="F:metal ion binding"/>
    <property type="evidence" value="ECO:0007669"/>
    <property type="project" value="UniProtKB-KW"/>
</dbReference>
<dbReference type="CDD" id="cd08168">
    <property type="entry name" value="Cytochrom_C3"/>
    <property type="match status" value="1"/>
</dbReference>
<evidence type="ECO:0000256" key="4">
    <source>
        <dbReference type="ARBA" id="ARBA00022982"/>
    </source>
</evidence>
<evidence type="ECO:0000256" key="3">
    <source>
        <dbReference type="ARBA" id="ARBA00022723"/>
    </source>
</evidence>
<keyword evidence="2 6" id="KW-0349">Heme</keyword>
<keyword evidence="1" id="KW-0813">Transport</keyword>
<comment type="cofactor">
    <cofactor evidence="6">
        <name>heme c</name>
        <dbReference type="ChEBI" id="CHEBI:61717"/>
    </cofactor>
    <text evidence="6">Binds 4 heme c groups covalently per monomer.</text>
</comment>
<feature type="signal peptide" evidence="7">
    <location>
        <begin position="1"/>
        <end position="25"/>
    </location>
</feature>
<evidence type="ECO:0000259" key="8">
    <source>
        <dbReference type="Pfam" id="PF02085"/>
    </source>
</evidence>
<dbReference type="OrthoDB" id="5418612at2"/>
<feature type="chain" id="PRO_5012413976" evidence="7">
    <location>
        <begin position="26"/>
        <end position="125"/>
    </location>
</feature>
<dbReference type="InterPro" id="IPR036280">
    <property type="entry name" value="Multihaem_cyt_sf"/>
</dbReference>